<dbReference type="Proteomes" id="UP001320420">
    <property type="component" value="Unassembled WGS sequence"/>
</dbReference>
<feature type="domain" description="LysM" evidence="6">
    <location>
        <begin position="54"/>
        <end position="100"/>
    </location>
</feature>
<dbReference type="CDD" id="cd00118">
    <property type="entry name" value="LysM"/>
    <property type="match status" value="1"/>
</dbReference>
<dbReference type="InterPro" id="IPR036779">
    <property type="entry name" value="LysM_dom_sf"/>
</dbReference>
<dbReference type="EMBL" id="JAKJXP020000131">
    <property type="protein sequence ID" value="KAK7743717.1"/>
    <property type="molecule type" value="Genomic_DNA"/>
</dbReference>
<comment type="similarity">
    <text evidence="4">Belongs to the secreted LysM effector family.</text>
</comment>
<comment type="caution">
    <text evidence="7">The sequence shown here is derived from an EMBL/GenBank/DDBJ whole genome shotgun (WGS) entry which is preliminary data.</text>
</comment>
<keyword evidence="1" id="KW-0147">Chitin-binding</keyword>
<evidence type="ECO:0000256" key="1">
    <source>
        <dbReference type="ARBA" id="ARBA00022669"/>
    </source>
</evidence>
<dbReference type="GO" id="GO:0008061">
    <property type="term" value="F:chitin binding"/>
    <property type="evidence" value="ECO:0007669"/>
    <property type="project" value="UniProtKB-KW"/>
</dbReference>
<feature type="compositionally biased region" description="Pro residues" evidence="5">
    <location>
        <begin position="110"/>
        <end position="120"/>
    </location>
</feature>
<dbReference type="SUPFAM" id="SSF54106">
    <property type="entry name" value="LysM domain"/>
    <property type="match status" value="1"/>
</dbReference>
<evidence type="ECO:0000256" key="3">
    <source>
        <dbReference type="ARBA" id="ARBA00023026"/>
    </source>
</evidence>
<evidence type="ECO:0000256" key="4">
    <source>
        <dbReference type="ARBA" id="ARBA00044955"/>
    </source>
</evidence>
<dbReference type="InterPro" id="IPR052210">
    <property type="entry name" value="LysM1-like"/>
</dbReference>
<dbReference type="PANTHER" id="PTHR34997:SF2">
    <property type="entry name" value="LYSM DOMAIN-CONTAINING PROTEIN-RELATED"/>
    <property type="match status" value="1"/>
</dbReference>
<keyword evidence="3" id="KW-0843">Virulence</keyword>
<evidence type="ECO:0000313" key="7">
    <source>
        <dbReference type="EMBL" id="KAK7743717.1"/>
    </source>
</evidence>
<dbReference type="AlphaFoldDB" id="A0AAN9YI55"/>
<dbReference type="PROSITE" id="PS51782">
    <property type="entry name" value="LYSM"/>
    <property type="match status" value="2"/>
</dbReference>
<name>A0AAN9YI55_9PEZI</name>
<organism evidence="7 8">
    <name type="scientific">Diatrype stigma</name>
    <dbReference type="NCBI Taxonomy" id="117547"/>
    <lineage>
        <taxon>Eukaryota</taxon>
        <taxon>Fungi</taxon>
        <taxon>Dikarya</taxon>
        <taxon>Ascomycota</taxon>
        <taxon>Pezizomycotina</taxon>
        <taxon>Sordariomycetes</taxon>
        <taxon>Xylariomycetidae</taxon>
        <taxon>Xylariales</taxon>
        <taxon>Diatrypaceae</taxon>
        <taxon>Diatrype</taxon>
    </lineage>
</organism>
<keyword evidence="8" id="KW-1185">Reference proteome</keyword>
<feature type="domain" description="LysM" evidence="6">
    <location>
        <begin position="143"/>
        <end position="189"/>
    </location>
</feature>
<evidence type="ECO:0000256" key="5">
    <source>
        <dbReference type="SAM" id="MobiDB-lite"/>
    </source>
</evidence>
<reference evidence="7 8" key="1">
    <citation type="submission" date="2024-02" db="EMBL/GenBank/DDBJ databases">
        <title>De novo assembly and annotation of 12 fungi associated with fruit tree decline syndrome in Ontario, Canada.</title>
        <authorList>
            <person name="Sulman M."/>
            <person name="Ellouze W."/>
            <person name="Ilyukhin E."/>
        </authorList>
    </citation>
    <scope>NUCLEOTIDE SEQUENCE [LARGE SCALE GENOMIC DNA]</scope>
    <source>
        <strain evidence="7 8">M11/M66-122</strain>
    </source>
</reference>
<gene>
    <name evidence="7" type="ORF">SLS62_010496</name>
</gene>
<keyword evidence="2" id="KW-0732">Signal</keyword>
<protein>
    <recommendedName>
        <fullName evidence="6">LysM domain-containing protein</fullName>
    </recommendedName>
</protein>
<evidence type="ECO:0000259" key="6">
    <source>
        <dbReference type="PROSITE" id="PS51782"/>
    </source>
</evidence>
<sequence length="200" mass="21958">MSYSYVWFEDLSNFTSKSCWGLSDFYDLEHPSASPPTLVTPAPRAGGEVANCTQWYQAKNYTSCESFLALFDLTFEQFYEWNPAIGSDCTTMAAGTYYCVLAEGAETPEDPTPTTAPPPSSTSGGGVVTPTPTQEGMVDGCTKFHKCVDGDGCDTITEEYGISFADFIKWNPDIGDECLNMWLNYYVCVGVDPSNGKMRF</sequence>
<feature type="region of interest" description="Disordered" evidence="5">
    <location>
        <begin position="108"/>
        <end position="132"/>
    </location>
</feature>
<dbReference type="InterPro" id="IPR018392">
    <property type="entry name" value="LysM"/>
</dbReference>
<dbReference type="Gene3D" id="3.10.350.10">
    <property type="entry name" value="LysM domain"/>
    <property type="match status" value="2"/>
</dbReference>
<evidence type="ECO:0000313" key="8">
    <source>
        <dbReference type="Proteomes" id="UP001320420"/>
    </source>
</evidence>
<accession>A0AAN9YI55</accession>
<proteinExistence type="inferred from homology"/>
<dbReference type="PANTHER" id="PTHR34997">
    <property type="entry name" value="AM15"/>
    <property type="match status" value="1"/>
</dbReference>
<evidence type="ECO:0000256" key="2">
    <source>
        <dbReference type="ARBA" id="ARBA00022729"/>
    </source>
</evidence>